<evidence type="ECO:0000259" key="2">
    <source>
        <dbReference type="SMART" id="SM00849"/>
    </source>
</evidence>
<evidence type="ECO:0000256" key="1">
    <source>
        <dbReference type="ARBA" id="ARBA00022801"/>
    </source>
</evidence>
<evidence type="ECO:0000313" key="4">
    <source>
        <dbReference type="EMBL" id="QDT02307.1"/>
    </source>
</evidence>
<dbReference type="Proteomes" id="UP000318538">
    <property type="component" value="Chromosome"/>
</dbReference>
<dbReference type="Gene3D" id="3.40.50.10890">
    <property type="match status" value="1"/>
</dbReference>
<protein>
    <submittedName>
        <fullName evidence="4">Ribonuclease</fullName>
        <ecNumber evidence="4">3.1.-.-</ecNumber>
    </submittedName>
</protein>
<dbReference type="SMART" id="SM00849">
    <property type="entry name" value="Lactamase_B"/>
    <property type="match status" value="1"/>
</dbReference>
<dbReference type="CDD" id="cd16295">
    <property type="entry name" value="TTHA0252-CPSF-like_MBL-fold"/>
    <property type="match status" value="1"/>
</dbReference>
<dbReference type="InterPro" id="IPR036866">
    <property type="entry name" value="RibonucZ/Hydroxyglut_hydro"/>
</dbReference>
<dbReference type="PANTHER" id="PTHR11203">
    <property type="entry name" value="CLEAVAGE AND POLYADENYLATION SPECIFICITY FACTOR FAMILY MEMBER"/>
    <property type="match status" value="1"/>
</dbReference>
<dbReference type="KEGG" id="rlc:K227x_06830"/>
<proteinExistence type="predicted"/>
<dbReference type="EC" id="3.1.-.-" evidence="4"/>
<dbReference type="InterPro" id="IPR022712">
    <property type="entry name" value="Beta_Casp"/>
</dbReference>
<dbReference type="GO" id="GO:0016787">
    <property type="term" value="F:hydrolase activity"/>
    <property type="evidence" value="ECO:0007669"/>
    <property type="project" value="UniProtKB-KW"/>
</dbReference>
<organism evidence="4 5">
    <name type="scientific">Rubripirellula lacrimiformis</name>
    <dbReference type="NCBI Taxonomy" id="1930273"/>
    <lineage>
        <taxon>Bacteria</taxon>
        <taxon>Pseudomonadati</taxon>
        <taxon>Planctomycetota</taxon>
        <taxon>Planctomycetia</taxon>
        <taxon>Pirellulales</taxon>
        <taxon>Pirellulaceae</taxon>
        <taxon>Rubripirellula</taxon>
    </lineage>
</organism>
<dbReference type="Pfam" id="PF07521">
    <property type="entry name" value="RMMBL"/>
    <property type="match status" value="1"/>
</dbReference>
<dbReference type="InterPro" id="IPR011108">
    <property type="entry name" value="RMMBL"/>
</dbReference>
<gene>
    <name evidence="4" type="ORF">K227x_06830</name>
</gene>
<feature type="domain" description="Metallo-beta-lactamase" evidence="2">
    <location>
        <begin position="13"/>
        <end position="203"/>
    </location>
</feature>
<dbReference type="AlphaFoldDB" id="A0A517N597"/>
<dbReference type="RefSeq" id="WP_145168043.1">
    <property type="nucleotide sequence ID" value="NZ_CP036525.1"/>
</dbReference>
<dbReference type="InterPro" id="IPR001279">
    <property type="entry name" value="Metallo-B-lactamas"/>
</dbReference>
<dbReference type="Pfam" id="PF10996">
    <property type="entry name" value="Beta-Casp"/>
    <property type="match status" value="1"/>
</dbReference>
<dbReference type="Gene3D" id="3.60.15.10">
    <property type="entry name" value="Ribonuclease Z/Hydroxyacylglutathione hydrolase-like"/>
    <property type="match status" value="1"/>
</dbReference>
<keyword evidence="5" id="KW-1185">Reference proteome</keyword>
<reference evidence="4 5" key="1">
    <citation type="submission" date="2019-02" db="EMBL/GenBank/DDBJ databases">
        <title>Deep-cultivation of Planctomycetes and their phenomic and genomic characterization uncovers novel biology.</title>
        <authorList>
            <person name="Wiegand S."/>
            <person name="Jogler M."/>
            <person name="Boedeker C."/>
            <person name="Pinto D."/>
            <person name="Vollmers J."/>
            <person name="Rivas-Marin E."/>
            <person name="Kohn T."/>
            <person name="Peeters S.H."/>
            <person name="Heuer A."/>
            <person name="Rast P."/>
            <person name="Oberbeckmann S."/>
            <person name="Bunk B."/>
            <person name="Jeske O."/>
            <person name="Meyerdierks A."/>
            <person name="Storesund J.E."/>
            <person name="Kallscheuer N."/>
            <person name="Luecker S."/>
            <person name="Lage O.M."/>
            <person name="Pohl T."/>
            <person name="Merkel B.J."/>
            <person name="Hornburger P."/>
            <person name="Mueller R.-W."/>
            <person name="Bruemmer F."/>
            <person name="Labrenz M."/>
            <person name="Spormann A.M."/>
            <person name="Op den Camp H."/>
            <person name="Overmann J."/>
            <person name="Amann R."/>
            <person name="Jetten M.S.M."/>
            <person name="Mascher T."/>
            <person name="Medema M.H."/>
            <person name="Devos D.P."/>
            <person name="Kaster A.-K."/>
            <person name="Ovreas L."/>
            <person name="Rohde M."/>
            <person name="Galperin M.Y."/>
            <person name="Jogler C."/>
        </authorList>
    </citation>
    <scope>NUCLEOTIDE SEQUENCE [LARGE SCALE GENOMIC DNA]</scope>
    <source>
        <strain evidence="4 5">K22_7</strain>
    </source>
</reference>
<dbReference type="SMART" id="SM01027">
    <property type="entry name" value="Beta-Casp"/>
    <property type="match status" value="1"/>
</dbReference>
<dbReference type="OrthoDB" id="9803916at2"/>
<evidence type="ECO:0000259" key="3">
    <source>
        <dbReference type="SMART" id="SM01027"/>
    </source>
</evidence>
<keyword evidence="1 4" id="KW-0378">Hydrolase</keyword>
<sequence length="444" mass="49682">MKLVHHGAYDGVTGSCHQLFWEKGQSILVDCGIFQGDDAKQHPNPEIHFSIAGILAMLLTHVHIDHVGRLPYLIAAGFDQPIYCSEPTAKLLPLVMEDSLKIGFTRSRNLIKKFQSHVGRLLRPTPYHQWLDIGSHVKIRLLPAGHVLGSTIFEVELPDGKRVVFSGDLGSGNDPLLKQPASPERADMLVMESTYGDRLHPSSQDRKATLEKILRHTLQDKGITIIPAFSLGRTQSILYEMNAIFEHVQATEGRSLMKQVDVIVDSPLASRFTSLYHSMQKYWGIEAQRLLETDDQPLVFENLTTVGNHREHRDIVNYLADRKLPAIVIAGSGMCTGGRVVNYLKRFLGSPTTDIVFVGYQAGGTPGNFIRRGSEWVFLDGRRYDVEAKIHQIHGYSAHGDQADLVRFVETMPSAPQQIRLVHGDYQPKQVLSEILTQRGFTVV</sequence>
<name>A0A517N597_9BACT</name>
<evidence type="ECO:0000313" key="5">
    <source>
        <dbReference type="Proteomes" id="UP000318538"/>
    </source>
</evidence>
<dbReference type="GO" id="GO:0004521">
    <property type="term" value="F:RNA endonuclease activity"/>
    <property type="evidence" value="ECO:0007669"/>
    <property type="project" value="TreeGrafter"/>
</dbReference>
<dbReference type="InterPro" id="IPR050698">
    <property type="entry name" value="MBL"/>
</dbReference>
<dbReference type="PANTHER" id="PTHR11203:SF37">
    <property type="entry name" value="INTEGRATOR COMPLEX SUBUNIT 11"/>
    <property type="match status" value="1"/>
</dbReference>
<feature type="domain" description="Beta-Casp" evidence="3">
    <location>
        <begin position="234"/>
        <end position="370"/>
    </location>
</feature>
<dbReference type="EMBL" id="CP036525">
    <property type="protein sequence ID" value="QDT02307.1"/>
    <property type="molecule type" value="Genomic_DNA"/>
</dbReference>
<accession>A0A517N597</accession>
<dbReference type="SUPFAM" id="SSF56281">
    <property type="entry name" value="Metallo-hydrolase/oxidoreductase"/>
    <property type="match status" value="1"/>
</dbReference>
<dbReference type="Pfam" id="PF00753">
    <property type="entry name" value="Lactamase_B"/>
    <property type="match status" value="1"/>
</dbReference>